<evidence type="ECO:0000313" key="3">
    <source>
        <dbReference type="Proteomes" id="UP001139646"/>
    </source>
</evidence>
<evidence type="ECO:0000313" key="2">
    <source>
        <dbReference type="EMBL" id="MCI2285911.1"/>
    </source>
</evidence>
<organism evidence="2 3">
    <name type="scientific">Colwellia maritima</name>
    <dbReference type="NCBI Taxonomy" id="2912588"/>
    <lineage>
        <taxon>Bacteria</taxon>
        <taxon>Pseudomonadati</taxon>
        <taxon>Pseudomonadota</taxon>
        <taxon>Gammaproteobacteria</taxon>
        <taxon>Alteromonadales</taxon>
        <taxon>Colwelliaceae</taxon>
        <taxon>Colwellia</taxon>
    </lineage>
</organism>
<evidence type="ECO:0000259" key="1">
    <source>
        <dbReference type="Pfam" id="PF08668"/>
    </source>
</evidence>
<protein>
    <submittedName>
        <fullName evidence="2">HDOD domain-containing protein</fullName>
    </submittedName>
</protein>
<dbReference type="InterPro" id="IPR013976">
    <property type="entry name" value="HDOD"/>
</dbReference>
<keyword evidence="3" id="KW-1185">Reference proteome</keyword>
<name>A0ABS9X8V0_9GAMM</name>
<dbReference type="Proteomes" id="UP001139646">
    <property type="component" value="Unassembled WGS sequence"/>
</dbReference>
<comment type="caution">
    <text evidence="2">The sequence shown here is derived from an EMBL/GenBank/DDBJ whole genome shotgun (WGS) entry which is preliminary data.</text>
</comment>
<dbReference type="EMBL" id="JAKKSL010000007">
    <property type="protein sequence ID" value="MCI2285911.1"/>
    <property type="molecule type" value="Genomic_DNA"/>
</dbReference>
<proteinExistence type="predicted"/>
<sequence>MEISLYGELLMEIRRLHVAGTSFGVSKHKKIREVIAELNRTSPSLHKIITIVESDPGLSVAVIKLANCTIVNGASLKKITVKQAMIRIGLVGIDSALKVYQASILKRVVSNKNWRDYMDKALEQALTAGALSYNVAMKLTGKRSDAEQALNLAILYSLGVFAKIIAADSMGLENNKNIREVVLENSAIAAQAVLITANASFQLIQFIEKIESESVNDVSVLAARRMGFFKRYNGYIVIQRHRIKQKKFLKGKLK</sequence>
<gene>
    <name evidence="2" type="ORF">L3081_24100</name>
</gene>
<dbReference type="Pfam" id="PF08668">
    <property type="entry name" value="HDOD"/>
    <property type="match status" value="1"/>
</dbReference>
<dbReference type="SUPFAM" id="SSF109604">
    <property type="entry name" value="HD-domain/PDEase-like"/>
    <property type="match status" value="1"/>
</dbReference>
<feature type="domain" description="HDOD" evidence="1">
    <location>
        <begin position="30"/>
        <end position="181"/>
    </location>
</feature>
<reference evidence="2" key="1">
    <citation type="submission" date="2022-01" db="EMBL/GenBank/DDBJ databases">
        <title>Colwellia maritima, isolated from seawater.</title>
        <authorList>
            <person name="Kristyanto S."/>
            <person name="Jung J."/>
            <person name="Jeon C.O."/>
        </authorList>
    </citation>
    <scope>NUCLEOTIDE SEQUENCE</scope>
    <source>
        <strain evidence="2">MSW7</strain>
    </source>
</reference>
<dbReference type="RefSeq" id="WP_242288933.1">
    <property type="nucleotide sequence ID" value="NZ_JAKKSL010000007.1"/>
</dbReference>
<dbReference type="Gene3D" id="1.10.3210.10">
    <property type="entry name" value="Hypothetical protein af1432"/>
    <property type="match status" value="1"/>
</dbReference>
<accession>A0ABS9X8V0</accession>